<dbReference type="VEuPathDB" id="ToxoDB:BESB_037020"/>
<dbReference type="GO" id="GO:0016020">
    <property type="term" value="C:membrane"/>
    <property type="evidence" value="ECO:0007669"/>
    <property type="project" value="InterPro"/>
</dbReference>
<protein>
    <submittedName>
        <fullName evidence="2">SAG-related sequence</fullName>
    </submittedName>
</protein>
<dbReference type="RefSeq" id="XP_029221253.1">
    <property type="nucleotide sequence ID" value="XM_029362288.1"/>
</dbReference>
<keyword evidence="3" id="KW-1185">Reference proteome</keyword>
<dbReference type="InterPro" id="IPR036755">
    <property type="entry name" value="SRS_dom_sf"/>
</dbReference>
<name>A0A2A9MJ75_BESBE</name>
<dbReference type="Gene3D" id="2.60.40.1320">
    <property type="entry name" value="SRS domain"/>
    <property type="match status" value="2"/>
</dbReference>
<proteinExistence type="predicted"/>
<feature type="domain" description="SRS" evidence="1">
    <location>
        <begin position="57"/>
        <end position="172"/>
    </location>
</feature>
<dbReference type="OrthoDB" id="10598051at2759"/>
<dbReference type="EMBL" id="NWUJ01000002">
    <property type="protein sequence ID" value="PFH37244.1"/>
    <property type="molecule type" value="Genomic_DNA"/>
</dbReference>
<evidence type="ECO:0000313" key="3">
    <source>
        <dbReference type="Proteomes" id="UP000224006"/>
    </source>
</evidence>
<evidence type="ECO:0000259" key="1">
    <source>
        <dbReference type="Pfam" id="PF04092"/>
    </source>
</evidence>
<dbReference type="SUPFAM" id="SSF74877">
    <property type="entry name" value="Major surface antigen p30, SAG1"/>
    <property type="match status" value="1"/>
</dbReference>
<dbReference type="InterPro" id="IPR007226">
    <property type="entry name" value="SRS_dom"/>
</dbReference>
<feature type="domain" description="SRS" evidence="1">
    <location>
        <begin position="193"/>
        <end position="296"/>
    </location>
</feature>
<dbReference type="Pfam" id="PF04092">
    <property type="entry name" value="SAG"/>
    <property type="match status" value="2"/>
</dbReference>
<evidence type="ECO:0000313" key="2">
    <source>
        <dbReference type="EMBL" id="PFH37244.1"/>
    </source>
</evidence>
<comment type="caution">
    <text evidence="2">The sequence shown here is derived from an EMBL/GenBank/DDBJ whole genome shotgun (WGS) entry which is preliminary data.</text>
</comment>
<reference evidence="2 3" key="1">
    <citation type="submission" date="2017-09" db="EMBL/GenBank/DDBJ databases">
        <title>Genome sequencing of Besnoitia besnoiti strain Bb-Ger1.</title>
        <authorList>
            <person name="Schares G."/>
            <person name="Venepally P."/>
            <person name="Lorenzi H.A."/>
        </authorList>
    </citation>
    <scope>NUCLEOTIDE SEQUENCE [LARGE SCALE GENOMIC DNA]</scope>
    <source>
        <strain evidence="2 3">Bb-Ger1</strain>
    </source>
</reference>
<dbReference type="GeneID" id="40308683"/>
<dbReference type="AlphaFoldDB" id="A0A2A9MJ75"/>
<gene>
    <name evidence="2" type="ORF">BESB_037020</name>
</gene>
<sequence>MKASVCGAIAAPGVATFKELPSSHVLYVRSAALLWIVYLFVLASSVSADGANTCSEPSSVVSVTANNPAGISITCGGKVGSLYPPRTPEGPSLVCKTSACDATAELAVPGAKWEPNANTGTFTPPAKPEEAATVYVQCSASDPAHEGSRSQATRQAINVQPDQAPCKVQIAVWGPPMKDADYPVPSECGTNMGEKALEITSPNTSVTFTCKSGESLSPSLFDQGLQGEGCSDEAPLDSIVPGASLVQHATSARAATAAYTLRVADLPETAKTLCYQCKSSDPQRAGKEPCKVLISIAQAKTDNGLTSPPPPSETTTTAPCTSGAGGTVVSCTYFTALLVLALISKTE</sequence>
<accession>A0A2A9MJ75</accession>
<dbReference type="Proteomes" id="UP000224006">
    <property type="component" value="Chromosome II"/>
</dbReference>
<dbReference type="KEGG" id="bbes:BESB_037020"/>
<organism evidence="2 3">
    <name type="scientific">Besnoitia besnoiti</name>
    <name type="common">Apicomplexan protozoan</name>
    <dbReference type="NCBI Taxonomy" id="94643"/>
    <lineage>
        <taxon>Eukaryota</taxon>
        <taxon>Sar</taxon>
        <taxon>Alveolata</taxon>
        <taxon>Apicomplexa</taxon>
        <taxon>Conoidasida</taxon>
        <taxon>Coccidia</taxon>
        <taxon>Eucoccidiorida</taxon>
        <taxon>Eimeriorina</taxon>
        <taxon>Sarcocystidae</taxon>
        <taxon>Besnoitia</taxon>
    </lineage>
</organism>